<dbReference type="PANTHER" id="PTHR13097">
    <property type="entry name" value="TRANSCRIPTION INITIATION FACTOR IIE, ALPHA SUBUNIT"/>
    <property type="match status" value="1"/>
</dbReference>
<dbReference type="PROSITE" id="PS51344">
    <property type="entry name" value="HTH_TFE_IIE"/>
    <property type="match status" value="1"/>
</dbReference>
<dbReference type="AlphaFoldDB" id="A0A5N5TI48"/>
<keyword evidence="2" id="KW-0805">Transcription regulation</keyword>
<dbReference type="Gene3D" id="3.30.40.10">
    <property type="entry name" value="Zinc/RING finger domain, C3HC4 (zinc finger)"/>
    <property type="match status" value="1"/>
</dbReference>
<gene>
    <name evidence="6" type="primary">GTF2E1</name>
    <name evidence="6" type="ORF">Anas_07546</name>
</gene>
<dbReference type="InterPro" id="IPR002853">
    <property type="entry name" value="TFIIE_asu"/>
</dbReference>
<accession>A0A5N5TI48</accession>
<dbReference type="OrthoDB" id="361102at2759"/>
<feature type="region of interest" description="Disordered" evidence="4">
    <location>
        <begin position="204"/>
        <end position="247"/>
    </location>
</feature>
<feature type="compositionally biased region" description="Polar residues" evidence="4">
    <location>
        <begin position="209"/>
        <end position="219"/>
    </location>
</feature>
<comment type="similarity">
    <text evidence="1">Belongs to the TFIIE alpha subunit family.</text>
</comment>
<dbReference type="GO" id="GO:0005673">
    <property type="term" value="C:transcription factor TFIIE complex"/>
    <property type="evidence" value="ECO:0007669"/>
    <property type="project" value="TreeGrafter"/>
</dbReference>
<evidence type="ECO:0000256" key="1">
    <source>
        <dbReference type="ARBA" id="ARBA00008947"/>
    </source>
</evidence>
<dbReference type="SMART" id="SM00531">
    <property type="entry name" value="TFIIE"/>
    <property type="match status" value="1"/>
</dbReference>
<dbReference type="Pfam" id="PF11521">
    <property type="entry name" value="TFIIE-A_C"/>
    <property type="match status" value="1"/>
</dbReference>
<evidence type="ECO:0000259" key="5">
    <source>
        <dbReference type="PROSITE" id="PS51344"/>
    </source>
</evidence>
<evidence type="ECO:0000313" key="6">
    <source>
        <dbReference type="EMBL" id="KAB7504600.1"/>
    </source>
</evidence>
<proteinExistence type="inferred from homology"/>
<evidence type="ECO:0000256" key="2">
    <source>
        <dbReference type="ARBA" id="ARBA00023015"/>
    </source>
</evidence>
<evidence type="ECO:0000313" key="7">
    <source>
        <dbReference type="Proteomes" id="UP000326759"/>
    </source>
</evidence>
<dbReference type="PANTHER" id="PTHR13097:SF7">
    <property type="entry name" value="GENERAL TRANSCRIPTION FACTOR IIE SUBUNIT 1"/>
    <property type="match status" value="1"/>
</dbReference>
<dbReference type="GO" id="GO:0006367">
    <property type="term" value="P:transcription initiation at RNA polymerase II promoter"/>
    <property type="evidence" value="ECO:0007669"/>
    <property type="project" value="InterPro"/>
</dbReference>
<evidence type="ECO:0000256" key="4">
    <source>
        <dbReference type="SAM" id="MobiDB-lite"/>
    </source>
</evidence>
<dbReference type="EMBL" id="SEYY01002770">
    <property type="protein sequence ID" value="KAB7504600.1"/>
    <property type="molecule type" value="Genomic_DNA"/>
</dbReference>
<dbReference type="InterPro" id="IPR017919">
    <property type="entry name" value="TFIIE/TFIIEa_HTH"/>
</dbReference>
<organism evidence="6 7">
    <name type="scientific">Armadillidium nasatum</name>
    <dbReference type="NCBI Taxonomy" id="96803"/>
    <lineage>
        <taxon>Eukaryota</taxon>
        <taxon>Metazoa</taxon>
        <taxon>Ecdysozoa</taxon>
        <taxon>Arthropoda</taxon>
        <taxon>Crustacea</taxon>
        <taxon>Multicrustacea</taxon>
        <taxon>Malacostraca</taxon>
        <taxon>Eumalacostraca</taxon>
        <taxon>Peracarida</taxon>
        <taxon>Isopoda</taxon>
        <taxon>Oniscidea</taxon>
        <taxon>Crinocheta</taxon>
        <taxon>Armadillidiidae</taxon>
        <taxon>Armadillidium</taxon>
    </lineage>
</organism>
<sequence>MDGETMTEVPQNLQMLVRLVVRGFYSVEDILIVDMLVRNLCMSEEDLCELLKFDRKMLRQRINTLKADKLLQARMKMVTLEDGKTQREQYYFINYKSFVNVVKYKLDHIRKKLEMEERDQTSRASFKCDICQRSYTDLEADQLLDLTTGELLCIICRSEVREDMSRMPRHDTRILLSRFNDQMEPLFTLLREVENIKLSAEFSEPKPQDFSSMRKSGQNKAEKKGNGNVAEGKSWSGDASKNQGFQVDSSIDVNINAENGGEESVQMKEKPIWLTEATSFITTSITSDAPRIENEPSPLEVNRNTQESTSSAGTDDVLSLLEQHERKSKKRRKSSDSESDDSGDEIVKKITGESSLSTMPSIPLLIGNGAIEEITISDDEGDDDEDREPLISVGKEKLPISSINNEVIARMTQEEKNAYITAYQEYCGSIDD</sequence>
<evidence type="ECO:0000256" key="3">
    <source>
        <dbReference type="ARBA" id="ARBA00023163"/>
    </source>
</evidence>
<dbReference type="Gene3D" id="6.10.140.1250">
    <property type="match status" value="1"/>
</dbReference>
<dbReference type="InterPro" id="IPR021600">
    <property type="entry name" value="TFIIE_asu_C"/>
</dbReference>
<dbReference type="Pfam" id="PF02002">
    <property type="entry name" value="TFIIE_alpha"/>
    <property type="match status" value="1"/>
</dbReference>
<feature type="compositionally biased region" description="Polar residues" evidence="4">
    <location>
        <begin position="302"/>
        <end position="313"/>
    </location>
</feature>
<dbReference type="Proteomes" id="UP000326759">
    <property type="component" value="Unassembled WGS sequence"/>
</dbReference>
<dbReference type="InterPro" id="IPR024550">
    <property type="entry name" value="TFIIEa/SarR/Rpc3_HTH_dom"/>
</dbReference>
<name>A0A5N5TI48_9CRUS</name>
<keyword evidence="3" id="KW-0804">Transcription</keyword>
<protein>
    <submittedName>
        <fullName evidence="6">General transcription factor IIE subunit 1</fullName>
    </submittedName>
</protein>
<keyword evidence="7" id="KW-1185">Reference proteome</keyword>
<feature type="region of interest" description="Disordered" evidence="4">
    <location>
        <begin position="284"/>
        <end position="361"/>
    </location>
</feature>
<dbReference type="InterPro" id="IPR039997">
    <property type="entry name" value="TFE"/>
</dbReference>
<reference evidence="6 7" key="1">
    <citation type="journal article" date="2019" name="PLoS Biol.">
        <title>Sex chromosomes control vertical transmission of feminizing Wolbachia symbionts in an isopod.</title>
        <authorList>
            <person name="Becking T."/>
            <person name="Chebbi M.A."/>
            <person name="Giraud I."/>
            <person name="Moumen B."/>
            <person name="Laverre T."/>
            <person name="Caubet Y."/>
            <person name="Peccoud J."/>
            <person name="Gilbert C."/>
            <person name="Cordaux R."/>
        </authorList>
    </citation>
    <scope>NUCLEOTIDE SEQUENCE [LARGE SCALE GENOMIC DNA]</scope>
    <source>
        <strain evidence="6">ANa2</strain>
        <tissue evidence="6">Whole body excluding digestive tract and cuticle</tissue>
    </source>
</reference>
<comment type="caution">
    <text evidence="6">The sequence shown here is derived from an EMBL/GenBank/DDBJ whole genome shotgun (WGS) entry which is preliminary data.</text>
</comment>
<dbReference type="InterPro" id="IPR013083">
    <property type="entry name" value="Znf_RING/FYVE/PHD"/>
</dbReference>
<dbReference type="SUPFAM" id="SSF57783">
    <property type="entry name" value="Zinc beta-ribbon"/>
    <property type="match status" value="1"/>
</dbReference>
<feature type="compositionally biased region" description="Polar residues" evidence="4">
    <location>
        <begin position="237"/>
        <end position="247"/>
    </location>
</feature>
<feature type="domain" description="HTH TFE/IIEalpha-type" evidence="5">
    <location>
        <begin position="13"/>
        <end position="103"/>
    </location>
</feature>